<evidence type="ECO:0000256" key="6">
    <source>
        <dbReference type="ARBA" id="ARBA00023136"/>
    </source>
</evidence>
<keyword evidence="2" id="KW-0813">Transport</keyword>
<feature type="transmembrane region" description="Helical" evidence="8">
    <location>
        <begin position="164"/>
        <end position="185"/>
    </location>
</feature>
<dbReference type="InterPro" id="IPR011701">
    <property type="entry name" value="MFS"/>
</dbReference>
<evidence type="ECO:0000256" key="1">
    <source>
        <dbReference type="ARBA" id="ARBA00004651"/>
    </source>
</evidence>
<evidence type="ECO:0000256" key="5">
    <source>
        <dbReference type="ARBA" id="ARBA00022989"/>
    </source>
</evidence>
<dbReference type="EMBL" id="JBHLTL010000001">
    <property type="protein sequence ID" value="MFC0587977.1"/>
    <property type="molecule type" value="Genomic_DNA"/>
</dbReference>
<keyword evidence="6 8" id="KW-0472">Membrane</keyword>
<dbReference type="Pfam" id="PF07690">
    <property type="entry name" value="MFS_1"/>
    <property type="match status" value="1"/>
</dbReference>
<dbReference type="Gene3D" id="1.20.1720.10">
    <property type="entry name" value="Multidrug resistance protein D"/>
    <property type="match status" value="1"/>
</dbReference>
<evidence type="ECO:0000313" key="10">
    <source>
        <dbReference type="EMBL" id="MFC0587977.1"/>
    </source>
</evidence>
<comment type="caution">
    <text evidence="10">The sequence shown here is derived from an EMBL/GenBank/DDBJ whole genome shotgun (WGS) entry which is preliminary data.</text>
</comment>
<dbReference type="InterPro" id="IPR020846">
    <property type="entry name" value="MFS_dom"/>
</dbReference>
<protein>
    <submittedName>
        <fullName evidence="10">DHA2 family efflux MFS transporter permease subunit</fullName>
    </submittedName>
</protein>
<gene>
    <name evidence="10" type="ORF">ACFFF7_00965</name>
</gene>
<feature type="transmembrane region" description="Helical" evidence="8">
    <location>
        <begin position="296"/>
        <end position="315"/>
    </location>
</feature>
<accession>A0ABV6PDS4</accession>
<dbReference type="Proteomes" id="UP001589943">
    <property type="component" value="Unassembled WGS sequence"/>
</dbReference>
<dbReference type="PROSITE" id="PS50850">
    <property type="entry name" value="MFS"/>
    <property type="match status" value="1"/>
</dbReference>
<keyword evidence="11" id="KW-1185">Reference proteome</keyword>
<feature type="region of interest" description="Disordered" evidence="7">
    <location>
        <begin position="1"/>
        <end position="21"/>
    </location>
</feature>
<keyword evidence="3" id="KW-1003">Cell membrane</keyword>
<feature type="transmembrane region" description="Helical" evidence="8">
    <location>
        <begin position="321"/>
        <end position="338"/>
    </location>
</feature>
<feature type="transmembrane region" description="Helical" evidence="8">
    <location>
        <begin position="77"/>
        <end position="98"/>
    </location>
</feature>
<feature type="transmembrane region" description="Helical" evidence="8">
    <location>
        <begin position="37"/>
        <end position="57"/>
    </location>
</feature>
<keyword evidence="5 8" id="KW-1133">Transmembrane helix</keyword>
<evidence type="ECO:0000259" key="9">
    <source>
        <dbReference type="PROSITE" id="PS50850"/>
    </source>
</evidence>
<reference evidence="10 11" key="1">
    <citation type="submission" date="2024-09" db="EMBL/GenBank/DDBJ databases">
        <authorList>
            <person name="Sun Q."/>
            <person name="Mori K."/>
        </authorList>
    </citation>
    <scope>NUCLEOTIDE SEQUENCE [LARGE SCALE GENOMIC DNA]</scope>
    <source>
        <strain evidence="10 11">NCAIM B.02537</strain>
    </source>
</reference>
<dbReference type="InterPro" id="IPR004638">
    <property type="entry name" value="EmrB-like"/>
</dbReference>
<keyword evidence="4 8" id="KW-0812">Transmembrane</keyword>
<dbReference type="PANTHER" id="PTHR23501">
    <property type="entry name" value="MAJOR FACILITATOR SUPERFAMILY"/>
    <property type="match status" value="1"/>
</dbReference>
<dbReference type="RefSeq" id="WP_379479495.1">
    <property type="nucleotide sequence ID" value="NZ_JBHLTL010000001.1"/>
</dbReference>
<evidence type="ECO:0000256" key="8">
    <source>
        <dbReference type="SAM" id="Phobius"/>
    </source>
</evidence>
<dbReference type="NCBIfam" id="TIGR00711">
    <property type="entry name" value="efflux_EmrB"/>
    <property type="match status" value="1"/>
</dbReference>
<dbReference type="InterPro" id="IPR036259">
    <property type="entry name" value="MFS_trans_sf"/>
</dbReference>
<evidence type="ECO:0000256" key="2">
    <source>
        <dbReference type="ARBA" id="ARBA00022448"/>
    </source>
</evidence>
<feature type="domain" description="Major facilitator superfamily (MFS) profile" evidence="9">
    <location>
        <begin position="39"/>
        <end position="525"/>
    </location>
</feature>
<dbReference type="SUPFAM" id="SSF103473">
    <property type="entry name" value="MFS general substrate transporter"/>
    <property type="match status" value="1"/>
</dbReference>
<proteinExistence type="predicted"/>
<feature type="transmembrane region" description="Helical" evidence="8">
    <location>
        <begin position="223"/>
        <end position="242"/>
    </location>
</feature>
<dbReference type="Gene3D" id="1.20.1250.20">
    <property type="entry name" value="MFS general substrate transporter like domains"/>
    <property type="match status" value="1"/>
</dbReference>
<dbReference type="CDD" id="cd17503">
    <property type="entry name" value="MFS_LmrB_MDR_like"/>
    <property type="match status" value="1"/>
</dbReference>
<name>A0ABV6PDS4_9SPHN</name>
<evidence type="ECO:0000256" key="3">
    <source>
        <dbReference type="ARBA" id="ARBA00022475"/>
    </source>
</evidence>
<feature type="transmembrane region" description="Helical" evidence="8">
    <location>
        <begin position="191"/>
        <end position="211"/>
    </location>
</feature>
<feature type="transmembrane region" description="Helical" evidence="8">
    <location>
        <begin position="387"/>
        <end position="405"/>
    </location>
</feature>
<feature type="transmembrane region" description="Helical" evidence="8">
    <location>
        <begin position="359"/>
        <end position="375"/>
    </location>
</feature>
<evidence type="ECO:0000313" key="11">
    <source>
        <dbReference type="Proteomes" id="UP001589943"/>
    </source>
</evidence>
<feature type="transmembrane region" description="Helical" evidence="8">
    <location>
        <begin position="105"/>
        <end position="124"/>
    </location>
</feature>
<dbReference type="PANTHER" id="PTHR23501:SF174">
    <property type="entry name" value="MULTIDRUG EXPORT PROTEIN EMRB-RELATED"/>
    <property type="match status" value="1"/>
</dbReference>
<organism evidence="10 11">
    <name type="scientific">Novosphingobium aquiterrae</name>
    <dbReference type="NCBI Taxonomy" id="624388"/>
    <lineage>
        <taxon>Bacteria</taxon>
        <taxon>Pseudomonadati</taxon>
        <taxon>Pseudomonadota</taxon>
        <taxon>Alphaproteobacteria</taxon>
        <taxon>Sphingomonadales</taxon>
        <taxon>Sphingomonadaceae</taxon>
        <taxon>Novosphingobium</taxon>
    </lineage>
</organism>
<evidence type="ECO:0000256" key="7">
    <source>
        <dbReference type="SAM" id="MobiDB-lite"/>
    </source>
</evidence>
<evidence type="ECO:0000256" key="4">
    <source>
        <dbReference type="ARBA" id="ARBA00022692"/>
    </source>
</evidence>
<comment type="subcellular location">
    <subcellularLocation>
        <location evidence="1">Cell membrane</location>
        <topology evidence="1">Multi-pass membrane protein</topology>
    </subcellularLocation>
</comment>
<sequence>MASTPAALGRGGRARAAAPPPPAPVEDVASLPVANPLLVVIGVMTASLLQILDTTIANVAIPHMQSSLGATPDEVSWVLTSYIVASAVAIPTTGWLADRIGSRRLFILSTAAFVLSSMLCGMAQNITQMVLFRTLQGISGAFISPLSQSAMLDVNRPSKQAQMMAIWGMGLMAGPILGPIIGGWLTENWNWRWVFYVNVPLGVIALALMIAELPSRPIVRRRFDFFGFAMIAIAISALQLMLDRGNHVDWFESIEIWIYAIAIGCSVWMGGVHFLTTKKQTLFSGTLFANRSFVTAFLFMFAMGIIMFASMALLPSMLQRLLGYSVIGTGWAMMPRGVGTLISMQLSGILVRRGVDPRMILLVGFSLAAASFWQMSHWSLYIDQGPVILSGFIQGLGIGLLFIPLNNSAFATLPAPLRTEGSSLLNLSRSLGASVGIAITTALLARNLQTSHSDLSSHVTASMTALIDFSTIDRFQQLGTTALSVVDAEINRQAAMVAYIDNFYLMMWLSLVVTPLVLLMRRPASVTIVKGEVPH</sequence>
<feature type="transmembrane region" description="Helical" evidence="8">
    <location>
        <begin position="503"/>
        <end position="520"/>
    </location>
</feature>
<feature type="transmembrane region" description="Helical" evidence="8">
    <location>
        <begin position="254"/>
        <end position="275"/>
    </location>
</feature>